<dbReference type="GO" id="GO:0031647">
    <property type="term" value="P:regulation of protein stability"/>
    <property type="evidence" value="ECO:0007669"/>
    <property type="project" value="TreeGrafter"/>
</dbReference>
<dbReference type="SMART" id="SM00061">
    <property type="entry name" value="MATH"/>
    <property type="match status" value="1"/>
</dbReference>
<dbReference type="EMBL" id="JAEAOA010001694">
    <property type="protein sequence ID" value="KAK3579517.1"/>
    <property type="molecule type" value="Genomic_DNA"/>
</dbReference>
<dbReference type="GO" id="GO:0006508">
    <property type="term" value="P:proteolysis"/>
    <property type="evidence" value="ECO:0007669"/>
    <property type="project" value="UniProtKB-KW"/>
</dbReference>
<dbReference type="Gene3D" id="3.90.70.10">
    <property type="entry name" value="Cysteine proteinases"/>
    <property type="match status" value="1"/>
</dbReference>
<dbReference type="SUPFAM" id="SSF49599">
    <property type="entry name" value="TRAF domain-like"/>
    <property type="match status" value="1"/>
</dbReference>
<evidence type="ECO:0000256" key="6">
    <source>
        <dbReference type="ARBA" id="ARBA00022670"/>
    </source>
</evidence>
<evidence type="ECO:0000256" key="5">
    <source>
        <dbReference type="ARBA" id="ARBA00021393"/>
    </source>
</evidence>
<sequence>MNHVNGKREDEEMDTSTKEDDDGQDGGGDITMPINGELTDMGGANQNDEEMEEDESRAEATFSFIIENISKLKDSTLSPACMVRNLPWKIMAMQRINQNADKYNQKSLGFFLQCNAESESTSWSCNAAAELKVLNWKPDGEAFVRKIQHLFYSKENDWGYSHFLPWNELLDPDKGYVEDDKVHLEVFVKADAPHGVSWDSKKHTGYVGLKNQGATCYMNSLLQTLFFTNKLRKAVYLMPTESDDPAKSVPLALQRVFFELQFSDKPVGTKKLTKSFGWETLDTFMQHDVQELCRVLLENVESKMKGTCVEGTIPKLFEGKMLSYIKCKHVDYGSKKEEAFYDIQLNVKGKKNVTESFKDYIKVESLDGDNKYDAGSYSLQEAEKGVIFLSFPPVLHLHLLRFMYDPAADANVKVNDRFEFPERLNLDQFLNKKEKTPAVYILHAVLVHSGDNHGGHYVVYINPKGDGKWCKFDDDVVSRCSRQEAIDHNFGGHDEDISVKHCTNAYMLVYIRESCMADVLQPVAEADIAQTLKERLAEERRMEAQKRRERSEAHLYMNVQILTEDHFYGHQGTDLIDLEKVNFRNFKVKKTMILLDFLDVLAENLRYPREQIRPWPFQVRQNQTFRPTLIDLDTDLNKTIHDLADEGTWTVFIETVDPESNFTRLPEFNKDSDVLLFLKMYDPKTKSISYCGHIYFPIAGRASEMLPELCRRAGFPVDTPLLLYEEVKPSLLELLENQDLPLEKLLDELMDGDIIIFQRHDADDLLDQYELPTAKEYFRDLYYRVEVVFCDKNVPNDTGFTLELSLRMNYDQMAHQVARYLNTDPYLLQFFKPQGYRDGPGNPIRCTYEGTLKELLLFPKPRQLKKLYFQQLNIRINELENKRQFKCVFVNSKLKEEKELVLYPNKNGRVSDLLEEAKKQVTLSDAGSGKLRLLEVIGCKIYSIQREDMSLELLNNTGTTKSLRIEEIPPDEVNLADDETLIHVAHFQKEIYVTFGVPFLLKIKNNEPFSSVKERIQKKLDVPDKEFDKYKFAVIITGRVEYISDDDHDLKVNISQFLPHSLTGGNLQTRPWLGLDHVNKTPKRASRYNYLEKAIKIHN</sequence>
<feature type="compositionally biased region" description="Acidic residues" evidence="13">
    <location>
        <begin position="47"/>
        <end position="56"/>
    </location>
</feature>
<evidence type="ECO:0000256" key="12">
    <source>
        <dbReference type="ARBA" id="ARBA00031508"/>
    </source>
</evidence>
<reference evidence="16" key="2">
    <citation type="journal article" date="2021" name="Genome Biol. Evol.">
        <title>Developing a high-quality reference genome for a parasitic bivalve with doubly uniparental inheritance (Bivalvia: Unionida).</title>
        <authorList>
            <person name="Smith C.H."/>
        </authorList>
    </citation>
    <scope>NUCLEOTIDE SEQUENCE</scope>
    <source>
        <strain evidence="16">CHS0354</strain>
        <tissue evidence="16">Mantle</tissue>
    </source>
</reference>
<gene>
    <name evidence="16" type="ORF">CHS0354_028346</name>
</gene>
<dbReference type="GO" id="GO:0004843">
    <property type="term" value="F:cysteine-type deubiquitinase activity"/>
    <property type="evidence" value="ECO:0007669"/>
    <property type="project" value="UniProtKB-EC"/>
</dbReference>
<evidence type="ECO:0000256" key="13">
    <source>
        <dbReference type="SAM" id="MobiDB-lite"/>
    </source>
</evidence>
<dbReference type="Proteomes" id="UP001195483">
    <property type="component" value="Unassembled WGS sequence"/>
</dbReference>
<dbReference type="AlphaFoldDB" id="A0AAE0RTR9"/>
<evidence type="ECO:0000256" key="11">
    <source>
        <dbReference type="ARBA" id="ARBA00031500"/>
    </source>
</evidence>
<dbReference type="Gene3D" id="3.10.20.90">
    <property type="entry name" value="Phosphatidylinositol 3-kinase Catalytic Subunit, Chain A, domain 1"/>
    <property type="match status" value="2"/>
</dbReference>
<dbReference type="InterPro" id="IPR018200">
    <property type="entry name" value="USP_CS"/>
</dbReference>
<dbReference type="InterPro" id="IPR038765">
    <property type="entry name" value="Papain-like_cys_pep_sf"/>
</dbReference>
<reference evidence="16" key="1">
    <citation type="journal article" date="2021" name="Genome Biol. Evol.">
        <title>A High-Quality Reference Genome for a Parasitic Bivalve with Doubly Uniparental Inheritance (Bivalvia: Unionida).</title>
        <authorList>
            <person name="Smith C.H."/>
        </authorList>
    </citation>
    <scope>NUCLEOTIDE SEQUENCE</scope>
    <source>
        <strain evidence="16">CHS0354</strain>
    </source>
</reference>
<dbReference type="CDD" id="cd02659">
    <property type="entry name" value="peptidase_C19C"/>
    <property type="match status" value="1"/>
</dbReference>
<proteinExistence type="inferred from homology"/>
<dbReference type="PANTHER" id="PTHR24006">
    <property type="entry name" value="UBIQUITIN CARBOXYL-TERMINAL HYDROLASE"/>
    <property type="match status" value="1"/>
</dbReference>
<keyword evidence="8" id="KW-0378">Hydrolase</keyword>
<dbReference type="CDD" id="cd03772">
    <property type="entry name" value="MATH_HAUSP"/>
    <property type="match status" value="1"/>
</dbReference>
<feature type="compositionally biased region" description="Basic and acidic residues" evidence="13">
    <location>
        <begin position="1"/>
        <end position="18"/>
    </location>
</feature>
<comment type="similarity">
    <text evidence="3">Belongs to the peptidase C19 family.</text>
</comment>
<dbReference type="PANTHER" id="PTHR24006:SF644">
    <property type="entry name" value="UBIQUITIN CARBOXYL-TERMINAL HYDROLASE 7"/>
    <property type="match status" value="1"/>
</dbReference>
<evidence type="ECO:0000256" key="9">
    <source>
        <dbReference type="ARBA" id="ARBA00022807"/>
    </source>
</evidence>
<keyword evidence="9" id="KW-0788">Thiol protease</keyword>
<accession>A0AAE0RTR9</accession>
<dbReference type="FunFam" id="3.10.20.90:FF:000064">
    <property type="entry name" value="Putative ubiquitin carboxyl-terminal hydrolase 7"/>
    <property type="match status" value="1"/>
</dbReference>
<evidence type="ECO:0000259" key="14">
    <source>
        <dbReference type="PROSITE" id="PS50144"/>
    </source>
</evidence>
<dbReference type="Pfam" id="PF22486">
    <property type="entry name" value="MATH_2"/>
    <property type="match status" value="1"/>
</dbReference>
<dbReference type="InterPro" id="IPR050164">
    <property type="entry name" value="Peptidase_C19"/>
</dbReference>
<keyword evidence="10" id="KW-0539">Nucleus</keyword>
<evidence type="ECO:0000313" key="17">
    <source>
        <dbReference type="Proteomes" id="UP001195483"/>
    </source>
</evidence>
<keyword evidence="6" id="KW-0645">Protease</keyword>
<dbReference type="InterPro" id="IPR029346">
    <property type="entry name" value="USP_C"/>
</dbReference>
<feature type="domain" description="USP" evidence="15">
    <location>
        <begin position="207"/>
        <end position="513"/>
    </location>
</feature>
<dbReference type="InterPro" id="IPR028889">
    <property type="entry name" value="USP"/>
</dbReference>
<dbReference type="Gene3D" id="2.60.210.10">
    <property type="entry name" value="Apoptosis, Tumor Necrosis Factor Receptor Associated Protein 2, Chain A"/>
    <property type="match status" value="1"/>
</dbReference>
<comment type="catalytic activity">
    <reaction evidence="1">
        <text>Thiol-dependent hydrolysis of ester, thioester, amide, peptide and isopeptide bonds formed by the C-terminal Gly of ubiquitin (a 76-residue protein attached to proteins as an intracellular targeting signal).</text>
        <dbReference type="EC" id="3.4.19.12"/>
    </reaction>
</comment>
<dbReference type="PROSITE" id="PS50144">
    <property type="entry name" value="MATH"/>
    <property type="match status" value="1"/>
</dbReference>
<evidence type="ECO:0000256" key="3">
    <source>
        <dbReference type="ARBA" id="ARBA00009085"/>
    </source>
</evidence>
<comment type="caution">
    <text evidence="16">The sequence shown here is derived from an EMBL/GenBank/DDBJ whole genome shotgun (WGS) entry which is preliminary data.</text>
</comment>
<dbReference type="GO" id="GO:0005634">
    <property type="term" value="C:nucleus"/>
    <property type="evidence" value="ECO:0007669"/>
    <property type="project" value="UniProtKB-SubCell"/>
</dbReference>
<dbReference type="InterPro" id="IPR001394">
    <property type="entry name" value="Peptidase_C19_UCH"/>
</dbReference>
<protein>
    <recommendedName>
        <fullName evidence="5">Ubiquitin carboxyl-terminal hydrolase 7</fullName>
        <ecNumber evidence="4">3.4.19.12</ecNumber>
    </recommendedName>
    <alternativeName>
        <fullName evidence="12">Ubiquitin thioesterase 7</fullName>
    </alternativeName>
    <alternativeName>
        <fullName evidence="11">Ubiquitin-specific-processing protease 7</fullName>
    </alternativeName>
</protein>
<evidence type="ECO:0000256" key="2">
    <source>
        <dbReference type="ARBA" id="ARBA00004123"/>
    </source>
</evidence>
<dbReference type="GO" id="GO:0005829">
    <property type="term" value="C:cytosol"/>
    <property type="evidence" value="ECO:0007669"/>
    <property type="project" value="TreeGrafter"/>
</dbReference>
<dbReference type="EC" id="3.4.19.12" evidence="4"/>
<feature type="domain" description="MATH" evidence="14">
    <location>
        <begin position="59"/>
        <end position="188"/>
    </location>
</feature>
<dbReference type="PROSITE" id="PS00973">
    <property type="entry name" value="USP_2"/>
    <property type="match status" value="1"/>
</dbReference>
<dbReference type="FunFam" id="2.60.210.10:FF:000006">
    <property type="entry name" value="Ubiquitin carboxyl-terminal hydrolase 7"/>
    <property type="match status" value="1"/>
</dbReference>
<evidence type="ECO:0000256" key="8">
    <source>
        <dbReference type="ARBA" id="ARBA00022801"/>
    </source>
</evidence>
<dbReference type="Pfam" id="PF14533">
    <property type="entry name" value="USP7_C2"/>
    <property type="match status" value="1"/>
</dbReference>
<name>A0AAE0RTR9_9BIVA</name>
<keyword evidence="17" id="KW-1185">Reference proteome</keyword>
<comment type="subcellular location">
    <subcellularLocation>
        <location evidence="2">Nucleus</location>
    </subcellularLocation>
</comment>
<dbReference type="SUPFAM" id="SSF54001">
    <property type="entry name" value="Cysteine proteinases"/>
    <property type="match status" value="1"/>
</dbReference>
<dbReference type="PROSITE" id="PS00972">
    <property type="entry name" value="USP_1"/>
    <property type="match status" value="1"/>
</dbReference>
<feature type="region of interest" description="Disordered" evidence="13">
    <location>
        <begin position="1"/>
        <end position="57"/>
    </location>
</feature>
<reference evidence="16" key="3">
    <citation type="submission" date="2023-05" db="EMBL/GenBank/DDBJ databases">
        <authorList>
            <person name="Smith C.H."/>
        </authorList>
    </citation>
    <scope>NUCLEOTIDE SEQUENCE</scope>
    <source>
        <strain evidence="16">CHS0354</strain>
        <tissue evidence="16">Mantle</tissue>
    </source>
</reference>
<evidence type="ECO:0000256" key="1">
    <source>
        <dbReference type="ARBA" id="ARBA00000707"/>
    </source>
</evidence>
<dbReference type="InterPro" id="IPR002083">
    <property type="entry name" value="MATH/TRAF_dom"/>
</dbReference>
<keyword evidence="7" id="KW-0833">Ubl conjugation pathway</keyword>
<organism evidence="16 17">
    <name type="scientific">Potamilus streckersoni</name>
    <dbReference type="NCBI Taxonomy" id="2493646"/>
    <lineage>
        <taxon>Eukaryota</taxon>
        <taxon>Metazoa</taxon>
        <taxon>Spiralia</taxon>
        <taxon>Lophotrochozoa</taxon>
        <taxon>Mollusca</taxon>
        <taxon>Bivalvia</taxon>
        <taxon>Autobranchia</taxon>
        <taxon>Heteroconchia</taxon>
        <taxon>Palaeoheterodonta</taxon>
        <taxon>Unionida</taxon>
        <taxon>Unionoidea</taxon>
        <taxon>Unionidae</taxon>
        <taxon>Ambleminae</taxon>
        <taxon>Lampsilini</taxon>
        <taxon>Potamilus</taxon>
    </lineage>
</organism>
<dbReference type="Pfam" id="PF00443">
    <property type="entry name" value="UCH"/>
    <property type="match status" value="1"/>
</dbReference>
<evidence type="ECO:0000259" key="15">
    <source>
        <dbReference type="PROSITE" id="PS50235"/>
    </source>
</evidence>
<evidence type="ECO:0000313" key="16">
    <source>
        <dbReference type="EMBL" id="KAK3579517.1"/>
    </source>
</evidence>
<dbReference type="Pfam" id="PF12436">
    <property type="entry name" value="USP7_ICP0_bdg"/>
    <property type="match status" value="1"/>
</dbReference>
<evidence type="ECO:0000256" key="10">
    <source>
        <dbReference type="ARBA" id="ARBA00023242"/>
    </source>
</evidence>
<evidence type="ECO:0000256" key="4">
    <source>
        <dbReference type="ARBA" id="ARBA00012759"/>
    </source>
</evidence>
<evidence type="ECO:0000256" key="7">
    <source>
        <dbReference type="ARBA" id="ARBA00022786"/>
    </source>
</evidence>
<dbReference type="FunFam" id="3.90.70.10:FF:000005">
    <property type="entry name" value="Ubiquitin carboxyl-terminal hydrolase 7"/>
    <property type="match status" value="1"/>
</dbReference>
<dbReference type="GO" id="GO:0016579">
    <property type="term" value="P:protein deubiquitination"/>
    <property type="evidence" value="ECO:0007669"/>
    <property type="project" value="InterPro"/>
</dbReference>
<dbReference type="InterPro" id="IPR008974">
    <property type="entry name" value="TRAF-like"/>
</dbReference>
<dbReference type="InterPro" id="IPR024729">
    <property type="entry name" value="USP7_ICP0-binding_dom"/>
</dbReference>
<dbReference type="PROSITE" id="PS50235">
    <property type="entry name" value="USP_3"/>
    <property type="match status" value="1"/>
</dbReference>